<evidence type="ECO:0000256" key="3">
    <source>
        <dbReference type="ARBA" id="ARBA00023315"/>
    </source>
</evidence>
<dbReference type="Pfam" id="PF00195">
    <property type="entry name" value="Chal_sti_synt_N"/>
    <property type="match status" value="1"/>
</dbReference>
<dbReference type="SUPFAM" id="SSF53901">
    <property type="entry name" value="Thiolase-like"/>
    <property type="match status" value="2"/>
</dbReference>
<organism evidence="6 7">
    <name type="scientific">Virgibacillus kekensis</name>
    <dbReference type="NCBI Taxonomy" id="202261"/>
    <lineage>
        <taxon>Bacteria</taxon>
        <taxon>Bacillati</taxon>
        <taxon>Bacillota</taxon>
        <taxon>Bacilli</taxon>
        <taxon>Bacillales</taxon>
        <taxon>Bacillaceae</taxon>
        <taxon>Virgibacillus</taxon>
    </lineage>
</organism>
<keyword evidence="7" id="KW-1185">Reference proteome</keyword>
<dbReference type="InterPro" id="IPR012328">
    <property type="entry name" value="Chalcone/stilbene_synt_C"/>
</dbReference>
<evidence type="ECO:0000259" key="4">
    <source>
        <dbReference type="Pfam" id="PF00195"/>
    </source>
</evidence>
<comment type="similarity">
    <text evidence="1">Belongs to the thiolase-like superfamily. Chalcone/stilbene synthases family.</text>
</comment>
<reference evidence="7" key="1">
    <citation type="journal article" date="2019" name="Int. J. Syst. Evol. Microbiol.">
        <title>The Global Catalogue of Microorganisms (GCM) 10K type strain sequencing project: providing services to taxonomists for standard genome sequencing and annotation.</title>
        <authorList>
            <consortium name="The Broad Institute Genomics Platform"/>
            <consortium name="The Broad Institute Genome Sequencing Center for Infectious Disease"/>
            <person name="Wu L."/>
            <person name="Ma J."/>
        </authorList>
    </citation>
    <scope>NUCLEOTIDE SEQUENCE [LARGE SCALE GENOMIC DNA]</scope>
    <source>
        <strain evidence="7">CGMCC 4.7426</strain>
    </source>
</reference>
<dbReference type="Gene3D" id="3.40.47.10">
    <property type="match status" value="2"/>
</dbReference>
<feature type="domain" description="Chalcone/stilbene synthase N-terminal" evidence="4">
    <location>
        <begin position="4"/>
        <end position="205"/>
    </location>
</feature>
<evidence type="ECO:0000256" key="1">
    <source>
        <dbReference type="ARBA" id="ARBA00005531"/>
    </source>
</evidence>
<evidence type="ECO:0000313" key="7">
    <source>
        <dbReference type="Proteomes" id="UP001595989"/>
    </source>
</evidence>
<protein>
    <submittedName>
        <fullName evidence="6">Type III polyketide synthase</fullName>
    </submittedName>
</protein>
<feature type="domain" description="Chalcone/stilbene synthase C-terminal" evidence="5">
    <location>
        <begin position="233"/>
        <end position="357"/>
    </location>
</feature>
<dbReference type="InterPro" id="IPR016039">
    <property type="entry name" value="Thiolase-like"/>
</dbReference>
<accession>A0ABV9DG60</accession>
<dbReference type="InterPro" id="IPR011141">
    <property type="entry name" value="Polyketide_synthase_type-III"/>
</dbReference>
<dbReference type="PANTHER" id="PTHR11877">
    <property type="entry name" value="HYDROXYMETHYLGLUTARYL-COA SYNTHASE"/>
    <property type="match status" value="1"/>
</dbReference>
<dbReference type="RefSeq" id="WP_390293289.1">
    <property type="nucleotide sequence ID" value="NZ_JBHSFU010000003.1"/>
</dbReference>
<evidence type="ECO:0000256" key="2">
    <source>
        <dbReference type="ARBA" id="ARBA00022679"/>
    </source>
</evidence>
<evidence type="ECO:0000259" key="5">
    <source>
        <dbReference type="Pfam" id="PF02797"/>
    </source>
</evidence>
<dbReference type="PANTHER" id="PTHR11877:SF99">
    <property type="entry name" value="1,3,6,8-TETRAHYDROXYNAPHTHALENE SYNTHASE"/>
    <property type="match status" value="1"/>
</dbReference>
<gene>
    <name evidence="6" type="ORF">ACFO3D_03865</name>
</gene>
<sequence length="362" mass="41141">MTNVCSIGLGIPEYELSQEDIKKLVGEIFEDLSPKQLARFLPVFDNTMIEKRHFAVDREWFKADHTFKEKNNLYHRYALRYSLSAIDDCLNNMDFLERAIPYEAVDMLIFISSTGIATPSLDTYLFNERPFREDTVRMPLWGLGCAGGAIGLSRAFEWLCAHPEKNALVVCCELCSLTFQRNDFRKSNLIGTALFGDGAAASLILGDKSPYQEYSRGTKPKIKQTSSMTKKHSNSVMGWNVTNEGLEVIFSKSIPSLVRSFWKRHTDRFIGDINRNEINSFIAHPGGRKVLEAMEEVLGEPKIKFQHSYNVLQRYGNMSSATVLFVLQNWLKHQAENEETGILSALGPGFSSELLLLEWKKE</sequence>
<keyword evidence="2" id="KW-0808">Transferase</keyword>
<evidence type="ECO:0000313" key="6">
    <source>
        <dbReference type="EMBL" id="MFC4557343.1"/>
    </source>
</evidence>
<dbReference type="PIRSF" id="PIRSF000451">
    <property type="entry name" value="PKS_III"/>
    <property type="match status" value="1"/>
</dbReference>
<keyword evidence="3" id="KW-0012">Acyltransferase</keyword>
<dbReference type="InterPro" id="IPR001099">
    <property type="entry name" value="Chalcone/stilbene_synt_N"/>
</dbReference>
<name>A0ABV9DG60_9BACI</name>
<dbReference type="CDD" id="cd00831">
    <property type="entry name" value="CHS_like"/>
    <property type="match status" value="1"/>
</dbReference>
<dbReference type="Proteomes" id="UP001595989">
    <property type="component" value="Unassembled WGS sequence"/>
</dbReference>
<comment type="caution">
    <text evidence="6">The sequence shown here is derived from an EMBL/GenBank/DDBJ whole genome shotgun (WGS) entry which is preliminary data.</text>
</comment>
<dbReference type="EMBL" id="JBHSFU010000003">
    <property type="protein sequence ID" value="MFC4557343.1"/>
    <property type="molecule type" value="Genomic_DNA"/>
</dbReference>
<proteinExistence type="inferred from homology"/>
<dbReference type="Pfam" id="PF02797">
    <property type="entry name" value="Chal_sti_synt_C"/>
    <property type="match status" value="1"/>
</dbReference>